<organism evidence="12 14">
    <name type="scientific">Neodiprion lecontei</name>
    <name type="common">Redheaded pine sawfly</name>
    <dbReference type="NCBI Taxonomy" id="441921"/>
    <lineage>
        <taxon>Eukaryota</taxon>
        <taxon>Metazoa</taxon>
        <taxon>Ecdysozoa</taxon>
        <taxon>Arthropoda</taxon>
        <taxon>Hexapoda</taxon>
        <taxon>Insecta</taxon>
        <taxon>Pterygota</taxon>
        <taxon>Neoptera</taxon>
        <taxon>Endopterygota</taxon>
        <taxon>Hymenoptera</taxon>
        <taxon>Tenthredinoidea</taxon>
        <taxon>Diprionidae</taxon>
        <taxon>Diprioninae</taxon>
        <taxon>Neodiprion</taxon>
    </lineage>
</organism>
<dbReference type="GO" id="GO:0000009">
    <property type="term" value="F:alpha-1,6-mannosyltransferase activity"/>
    <property type="evidence" value="ECO:0007669"/>
    <property type="project" value="InterPro"/>
</dbReference>
<evidence type="ECO:0000313" key="20">
    <source>
        <dbReference type="RefSeq" id="XP_046597703.1"/>
    </source>
</evidence>
<dbReference type="PANTHER" id="PTHR12468">
    <property type="entry name" value="GPI MANNOSYLTRANSFERASE 2"/>
    <property type="match status" value="1"/>
</dbReference>
<evidence type="ECO:0000313" key="19">
    <source>
        <dbReference type="RefSeq" id="XP_046597702.1"/>
    </source>
</evidence>
<evidence type="ECO:0000313" key="15">
    <source>
        <dbReference type="RefSeq" id="XP_046597696.1"/>
    </source>
</evidence>
<feature type="transmembrane region" description="Helical" evidence="11">
    <location>
        <begin position="239"/>
        <end position="266"/>
    </location>
</feature>
<feature type="transmembrane region" description="Helical" evidence="11">
    <location>
        <begin position="474"/>
        <end position="492"/>
    </location>
</feature>
<reference evidence="13 14" key="1">
    <citation type="submission" date="2025-04" db="UniProtKB">
        <authorList>
            <consortium name="RefSeq"/>
        </authorList>
    </citation>
    <scope>IDENTIFICATION</scope>
    <source>
        <tissue evidence="15 16">Thorax and Abdomen</tissue>
        <tissue evidence="13 14">Whole body</tissue>
    </source>
</reference>
<evidence type="ECO:0000256" key="5">
    <source>
        <dbReference type="ARBA" id="ARBA00022676"/>
    </source>
</evidence>
<feature type="transmembrane region" description="Helical" evidence="11">
    <location>
        <begin position="84"/>
        <end position="107"/>
    </location>
</feature>
<dbReference type="RefSeq" id="XP_046597698.1">
    <property type="nucleotide sequence ID" value="XM_046741742.1"/>
</dbReference>
<dbReference type="UniPathway" id="UPA00196"/>
<keyword evidence="6 11" id="KW-0808">Transferase</keyword>
<evidence type="ECO:0000256" key="7">
    <source>
        <dbReference type="ARBA" id="ARBA00022692"/>
    </source>
</evidence>
<comment type="subcellular location">
    <subcellularLocation>
        <location evidence="1 11">Endoplasmic reticulum membrane</location>
        <topology evidence="1 11">Multi-pass membrane protein</topology>
    </subcellularLocation>
</comment>
<evidence type="ECO:0000313" key="13">
    <source>
        <dbReference type="RefSeq" id="XP_015522826.1"/>
    </source>
</evidence>
<name>A0A6J0C8D5_NEOLC</name>
<evidence type="ECO:0000256" key="10">
    <source>
        <dbReference type="ARBA" id="ARBA00023136"/>
    </source>
</evidence>
<dbReference type="RefSeq" id="XP_015522827.1">
    <property type="nucleotide sequence ID" value="XM_015667341.1"/>
</dbReference>
<evidence type="ECO:0000313" key="18">
    <source>
        <dbReference type="RefSeq" id="XP_046597701.1"/>
    </source>
</evidence>
<feature type="transmembrane region" description="Helical" evidence="11">
    <location>
        <begin position="188"/>
        <end position="210"/>
    </location>
</feature>
<dbReference type="RefSeq" id="XP_046597696.1">
    <property type="nucleotide sequence ID" value="XM_046741740.1"/>
</dbReference>
<evidence type="ECO:0000313" key="16">
    <source>
        <dbReference type="RefSeq" id="XP_046597697.1"/>
    </source>
</evidence>
<proteinExistence type="inferred from homology"/>
<feature type="transmembrane region" description="Helical" evidence="11">
    <location>
        <begin position="332"/>
        <end position="352"/>
    </location>
</feature>
<evidence type="ECO:0000256" key="2">
    <source>
        <dbReference type="ARBA" id="ARBA00004687"/>
    </source>
</evidence>
<dbReference type="KEGG" id="nlo:107226506"/>
<evidence type="ECO:0000313" key="12">
    <source>
        <dbReference type="Proteomes" id="UP000829291"/>
    </source>
</evidence>
<dbReference type="Pfam" id="PF04188">
    <property type="entry name" value="Mannosyl_trans2"/>
    <property type="match status" value="1"/>
</dbReference>
<dbReference type="Proteomes" id="UP000829291">
    <property type="component" value="Chromosome 5"/>
</dbReference>
<dbReference type="RefSeq" id="XP_046597702.1">
    <property type="nucleotide sequence ID" value="XM_046741746.1"/>
</dbReference>
<dbReference type="PANTHER" id="PTHR12468:SF2">
    <property type="entry name" value="GPI MANNOSYLTRANSFERASE 2"/>
    <property type="match status" value="1"/>
</dbReference>
<comment type="function">
    <text evidence="11">Mannosyltransferase involved in glycosylphosphatidylinositol-anchor biosynthesis.</text>
</comment>
<evidence type="ECO:0000256" key="4">
    <source>
        <dbReference type="ARBA" id="ARBA00022502"/>
    </source>
</evidence>
<dbReference type="GO" id="GO:0004376">
    <property type="term" value="F:GPI mannosyltransferase activity"/>
    <property type="evidence" value="ECO:0007669"/>
    <property type="project" value="InterPro"/>
</dbReference>
<keyword evidence="8 11" id="KW-0256">Endoplasmic reticulum</keyword>
<comment type="similarity">
    <text evidence="3 11">Belongs to the PIGV family.</text>
</comment>
<dbReference type="RefSeq" id="XP_046597703.1">
    <property type="nucleotide sequence ID" value="XM_046741747.1"/>
</dbReference>
<accession>A0A6J0C8D5</accession>
<evidence type="ECO:0000256" key="9">
    <source>
        <dbReference type="ARBA" id="ARBA00022989"/>
    </source>
</evidence>
<protein>
    <recommendedName>
        <fullName evidence="11">GPI mannosyltransferase 2</fullName>
        <ecNumber evidence="11">2.4.1.-</ecNumber>
    </recommendedName>
</protein>
<keyword evidence="12" id="KW-1185">Reference proteome</keyword>
<dbReference type="AlphaFoldDB" id="A0A6J0C8D5"/>
<keyword evidence="5 11" id="KW-0328">Glycosyltransferase</keyword>
<evidence type="ECO:0000256" key="11">
    <source>
        <dbReference type="RuleBase" id="RU363112"/>
    </source>
</evidence>
<evidence type="ECO:0000313" key="14">
    <source>
        <dbReference type="RefSeq" id="XP_015522827.1"/>
    </source>
</evidence>
<evidence type="ECO:0000256" key="8">
    <source>
        <dbReference type="ARBA" id="ARBA00022824"/>
    </source>
</evidence>
<dbReference type="InterPro" id="IPR007315">
    <property type="entry name" value="PIG-V/Gpi18"/>
</dbReference>
<feature type="transmembrane region" description="Helical" evidence="11">
    <location>
        <begin position="113"/>
        <end position="134"/>
    </location>
</feature>
<feature type="transmembrane region" description="Helical" evidence="11">
    <location>
        <begin position="146"/>
        <end position="168"/>
    </location>
</feature>
<dbReference type="CTD" id="19835383"/>
<evidence type="ECO:0000256" key="1">
    <source>
        <dbReference type="ARBA" id="ARBA00004477"/>
    </source>
</evidence>
<feature type="transmembrane region" description="Helical" evidence="11">
    <location>
        <begin position="390"/>
        <end position="408"/>
    </location>
</feature>
<keyword evidence="10 11" id="KW-0472">Membrane</keyword>
<keyword evidence="4 11" id="KW-0337">GPI-anchor biosynthesis</keyword>
<dbReference type="RefSeq" id="XP_015522826.1">
    <property type="nucleotide sequence ID" value="XM_015667340.1"/>
</dbReference>
<sequence>MYGPREKVFWFAVTSRLVVISLQFIFNRILPDHDAHIFNSPLDPEMKTSIYDSTVEYLFGGFLRWDAQYFIHIAKYGYTYEKTLAFYPLYPMSIRCLSVVLRVVFFSLNDHSIAILAALLINFICFVKSATVFYDLSKIVLKDTALAYKAAILYCINPASIFFSAFYSEAMFAWLSFNIMLAYVNNNPYIYLPIGLSILVRSNGLINLGYPVYSFVRCLIRTVLPKVSRNYQNSQAEPIFPFGCHTMLGSFLWLLNVVFLSIVPYILHQLYNYSLYCTYHEVTIPDYVLNYSDEDVLLIPGTVIPPWCKNSIPVAYSYIQAKYWNVGFMRYWMFQHLPNILLGFPSLYLILCQSFKYLSEHRIQLYTLGSFSTDVRNCKKSKNKKLSPDIFVFVVHGICLVLICLGFVHLEVSTRLLCSASPLLYWCCASKLSYKSERRNENAMNAMDFEYPENLNSKWRVFFLSQTTHSKNDIIILSYYLAYTGIGCGMFSNNLPWT</sequence>
<comment type="pathway">
    <text evidence="2 11">Glycolipid biosynthesis; glycosylphosphatidylinositol-anchor biosynthesis.</text>
</comment>
<dbReference type="GeneID" id="107226506"/>
<dbReference type="GO" id="GO:0006506">
    <property type="term" value="P:GPI anchor biosynthetic process"/>
    <property type="evidence" value="ECO:0007669"/>
    <property type="project" value="UniProtKB-UniPathway"/>
</dbReference>
<keyword evidence="9 11" id="KW-1133">Transmembrane helix</keyword>
<gene>
    <name evidence="13 14 15 16 17 18 19 20" type="primary">LOC107226506</name>
</gene>
<evidence type="ECO:0000313" key="17">
    <source>
        <dbReference type="RefSeq" id="XP_046597698.1"/>
    </source>
</evidence>
<dbReference type="EC" id="2.4.1.-" evidence="11"/>
<dbReference type="OrthoDB" id="10252502at2759"/>
<dbReference type="RefSeq" id="XP_046597701.1">
    <property type="nucleotide sequence ID" value="XM_046741745.1"/>
</dbReference>
<evidence type="ECO:0000256" key="6">
    <source>
        <dbReference type="ARBA" id="ARBA00022679"/>
    </source>
</evidence>
<dbReference type="GO" id="GO:0031501">
    <property type="term" value="C:mannosyltransferase complex"/>
    <property type="evidence" value="ECO:0007669"/>
    <property type="project" value="TreeGrafter"/>
</dbReference>
<keyword evidence="7 11" id="KW-0812">Transmembrane</keyword>
<dbReference type="RefSeq" id="XP_046597697.1">
    <property type="nucleotide sequence ID" value="XM_046741741.1"/>
</dbReference>
<dbReference type="GO" id="GO:0005789">
    <property type="term" value="C:endoplasmic reticulum membrane"/>
    <property type="evidence" value="ECO:0007669"/>
    <property type="project" value="UniProtKB-SubCell"/>
</dbReference>
<evidence type="ECO:0000256" key="3">
    <source>
        <dbReference type="ARBA" id="ARBA00008698"/>
    </source>
</evidence>